<dbReference type="Proteomes" id="UP000568380">
    <property type="component" value="Unassembled WGS sequence"/>
</dbReference>
<comment type="caution">
    <text evidence="1">The sequence shown here is derived from an EMBL/GenBank/DDBJ whole genome shotgun (WGS) entry which is preliminary data.</text>
</comment>
<reference evidence="1 2" key="1">
    <citation type="submission" date="2020-08" db="EMBL/GenBank/DDBJ databases">
        <title>Genomic Encyclopedia of Type Strains, Phase IV (KMG-IV): sequencing the most valuable type-strain genomes for metagenomic binning, comparative biology and taxonomic classification.</title>
        <authorList>
            <person name="Goeker M."/>
        </authorList>
    </citation>
    <scope>NUCLEOTIDE SEQUENCE [LARGE SCALE GENOMIC DNA]</scope>
    <source>
        <strain evidence="1 2">DSM 45385</strain>
    </source>
</reference>
<organism evidence="1 2">
    <name type="scientific">Nonomuraea endophytica</name>
    <dbReference type="NCBI Taxonomy" id="714136"/>
    <lineage>
        <taxon>Bacteria</taxon>
        <taxon>Bacillati</taxon>
        <taxon>Actinomycetota</taxon>
        <taxon>Actinomycetes</taxon>
        <taxon>Streptosporangiales</taxon>
        <taxon>Streptosporangiaceae</taxon>
        <taxon>Nonomuraea</taxon>
    </lineage>
</organism>
<protein>
    <submittedName>
        <fullName evidence="1">Uncharacterized protein</fullName>
    </submittedName>
</protein>
<dbReference type="RefSeq" id="WP_184958325.1">
    <property type="nucleotide sequence ID" value="NZ_JACHIN010000001.1"/>
</dbReference>
<name>A0A7W8ED94_9ACTN</name>
<sequence length="155" mass="16756">MSPQIVDWAAIPGPKWYQPEAVAEAFAALQRSAHNGPDQGARIRSTVGNDHAGTLYPAAVAGTDVLLEIITDCPGSPRQAALCVLLDWWGCFQPEPGYESYTDQQGETIEVITAIVERVGQAVGTLQLIAEQDSNARALIRELITAQNRGWTLVE</sequence>
<dbReference type="AlphaFoldDB" id="A0A7W8ED94"/>
<accession>A0A7W8ED94</accession>
<evidence type="ECO:0000313" key="1">
    <source>
        <dbReference type="EMBL" id="MBB5075294.1"/>
    </source>
</evidence>
<keyword evidence="2" id="KW-1185">Reference proteome</keyword>
<proteinExistence type="predicted"/>
<dbReference type="EMBL" id="JACHIN010000001">
    <property type="protein sequence ID" value="MBB5075294.1"/>
    <property type="molecule type" value="Genomic_DNA"/>
</dbReference>
<evidence type="ECO:0000313" key="2">
    <source>
        <dbReference type="Proteomes" id="UP000568380"/>
    </source>
</evidence>
<gene>
    <name evidence="1" type="ORF">HNR40_000740</name>
</gene>